<keyword evidence="7" id="KW-1185">Reference proteome</keyword>
<dbReference type="Gene3D" id="3.40.50.150">
    <property type="entry name" value="Vaccinia Virus protein VP39"/>
    <property type="match status" value="1"/>
</dbReference>
<dbReference type="CDD" id="cd02440">
    <property type="entry name" value="AdoMet_MTases"/>
    <property type="match status" value="1"/>
</dbReference>
<dbReference type="GO" id="GO:0032259">
    <property type="term" value="P:methylation"/>
    <property type="evidence" value="ECO:0007669"/>
    <property type="project" value="UniProtKB-KW"/>
</dbReference>
<dbReference type="GO" id="GO:0008168">
    <property type="term" value="F:methyltransferase activity"/>
    <property type="evidence" value="ECO:0007669"/>
    <property type="project" value="UniProtKB-KW"/>
</dbReference>
<keyword evidence="2" id="KW-0808">Transferase</keyword>
<feature type="compositionally biased region" description="Low complexity" evidence="4">
    <location>
        <begin position="26"/>
        <end position="46"/>
    </location>
</feature>
<keyword evidence="1" id="KW-0489">Methyltransferase</keyword>
<protein>
    <recommendedName>
        <fullName evidence="5">Methyltransferase domain-containing protein</fullName>
    </recommendedName>
</protein>
<dbReference type="AlphaFoldDB" id="A0A8H7PYI5"/>
<dbReference type="PANTHER" id="PTHR43591">
    <property type="entry name" value="METHYLTRANSFERASE"/>
    <property type="match status" value="1"/>
</dbReference>
<dbReference type="InterPro" id="IPR041698">
    <property type="entry name" value="Methyltransf_25"/>
</dbReference>
<sequence>MGNQASKIMDKAKDRSTDRKSRHPSRALSVKSSSAASTSEQPSLSSKMNFADTTFQAIPPNLKPSRSQKTNKSGVVIDQDDFKEIDRSQRQHYVLKSIRKTNHWAPYNRDGVILDIGTGHGDWAYEVASTYPKSKIIALDLNPPHAPATILNNLVFKHIDITQRWDIEDNSVDFVFQRDMNRVLLKSNWDHILREMYRVTQPGGVLEILESGKANWLYYSIENGRRGQIKTPRVIDRFTTDFFHYNAGPVQAHADEFFKAQCEHIGRDCDLADHLAADLINVGFINVEQKSLDIPVGEWPSDPNLKQIGFNNFELQRSKLKSLRSAYVEDMGLSGDDYDAASKLILAEFEEYQGYTKWVCWTAEKPS</sequence>
<feature type="domain" description="Methyltransferase" evidence="5">
    <location>
        <begin position="113"/>
        <end position="204"/>
    </location>
</feature>
<proteinExistence type="predicted"/>
<dbReference type="PROSITE" id="PS01184">
    <property type="entry name" value="UBIE_2"/>
    <property type="match status" value="1"/>
</dbReference>
<comment type="caution">
    <text evidence="6">The sequence shown here is derived from an EMBL/GenBank/DDBJ whole genome shotgun (WGS) entry which is preliminary data.</text>
</comment>
<organism evidence="6 7">
    <name type="scientific">Umbelopsis vinacea</name>
    <dbReference type="NCBI Taxonomy" id="44442"/>
    <lineage>
        <taxon>Eukaryota</taxon>
        <taxon>Fungi</taxon>
        <taxon>Fungi incertae sedis</taxon>
        <taxon>Mucoromycota</taxon>
        <taxon>Mucoromycotina</taxon>
        <taxon>Umbelopsidomycetes</taxon>
        <taxon>Umbelopsidales</taxon>
        <taxon>Umbelopsidaceae</taxon>
        <taxon>Umbelopsis</taxon>
    </lineage>
</organism>
<dbReference type="InterPro" id="IPR023576">
    <property type="entry name" value="UbiE/COQ5_MeTrFase_CS"/>
</dbReference>
<evidence type="ECO:0000313" key="6">
    <source>
        <dbReference type="EMBL" id="KAG2183029.1"/>
    </source>
</evidence>
<gene>
    <name evidence="6" type="ORF">INT44_006010</name>
</gene>
<dbReference type="SUPFAM" id="SSF53335">
    <property type="entry name" value="S-adenosyl-L-methionine-dependent methyltransferases"/>
    <property type="match status" value="1"/>
</dbReference>
<evidence type="ECO:0000256" key="2">
    <source>
        <dbReference type="ARBA" id="ARBA00022679"/>
    </source>
</evidence>
<evidence type="ECO:0000256" key="3">
    <source>
        <dbReference type="ARBA" id="ARBA00022691"/>
    </source>
</evidence>
<keyword evidence="3" id="KW-0949">S-adenosyl-L-methionine</keyword>
<feature type="region of interest" description="Disordered" evidence="4">
    <location>
        <begin position="1"/>
        <end position="49"/>
    </location>
</feature>
<accession>A0A8H7PYI5</accession>
<dbReference type="Pfam" id="PF13649">
    <property type="entry name" value="Methyltransf_25"/>
    <property type="match status" value="1"/>
</dbReference>
<evidence type="ECO:0000313" key="7">
    <source>
        <dbReference type="Proteomes" id="UP000612746"/>
    </source>
</evidence>
<reference evidence="6" key="1">
    <citation type="submission" date="2020-12" db="EMBL/GenBank/DDBJ databases">
        <title>Metabolic potential, ecology and presence of endohyphal bacteria is reflected in genomic diversity of Mucoromycotina.</title>
        <authorList>
            <person name="Muszewska A."/>
            <person name="Okrasinska A."/>
            <person name="Steczkiewicz K."/>
            <person name="Drgas O."/>
            <person name="Orlowska M."/>
            <person name="Perlinska-Lenart U."/>
            <person name="Aleksandrzak-Piekarczyk T."/>
            <person name="Szatraj K."/>
            <person name="Zielenkiewicz U."/>
            <person name="Pilsyk S."/>
            <person name="Malc E."/>
            <person name="Mieczkowski P."/>
            <person name="Kruszewska J.S."/>
            <person name="Biernat P."/>
            <person name="Pawlowska J."/>
        </authorList>
    </citation>
    <scope>NUCLEOTIDE SEQUENCE</scope>
    <source>
        <strain evidence="6">WA0000051536</strain>
    </source>
</reference>
<feature type="compositionally biased region" description="Basic and acidic residues" evidence="4">
    <location>
        <begin position="8"/>
        <end position="19"/>
    </location>
</feature>
<dbReference type="PANTHER" id="PTHR43591:SF24">
    <property type="entry name" value="2-METHOXY-6-POLYPRENYL-1,4-BENZOQUINOL METHYLASE, MITOCHONDRIAL"/>
    <property type="match status" value="1"/>
</dbReference>
<dbReference type="Proteomes" id="UP000612746">
    <property type="component" value="Unassembled WGS sequence"/>
</dbReference>
<evidence type="ECO:0000259" key="5">
    <source>
        <dbReference type="Pfam" id="PF13649"/>
    </source>
</evidence>
<dbReference type="EMBL" id="JAEPRA010000007">
    <property type="protein sequence ID" value="KAG2183029.1"/>
    <property type="molecule type" value="Genomic_DNA"/>
</dbReference>
<dbReference type="InterPro" id="IPR029063">
    <property type="entry name" value="SAM-dependent_MTases_sf"/>
</dbReference>
<dbReference type="OrthoDB" id="2379034at2759"/>
<evidence type="ECO:0000256" key="4">
    <source>
        <dbReference type="SAM" id="MobiDB-lite"/>
    </source>
</evidence>
<name>A0A8H7PYI5_9FUNG</name>
<evidence type="ECO:0000256" key="1">
    <source>
        <dbReference type="ARBA" id="ARBA00022603"/>
    </source>
</evidence>